<dbReference type="GO" id="GO:0035999">
    <property type="term" value="P:tetrahydrofolate interconversion"/>
    <property type="evidence" value="ECO:0007669"/>
    <property type="project" value="UniProtKB-UniRule"/>
</dbReference>
<dbReference type="RefSeq" id="WP_012871786.1">
    <property type="nucleotide sequence ID" value="NC_013523.1"/>
</dbReference>
<proteinExistence type="inferred from homology"/>
<reference evidence="16" key="1">
    <citation type="submission" date="2009-11" db="EMBL/GenBank/DDBJ databases">
        <title>The complete chromosome 1 of Sphaerobacter thermophilus DSM 20745.</title>
        <authorList>
            <person name="Lucas S."/>
            <person name="Copeland A."/>
            <person name="Lapidus A."/>
            <person name="Glavina del Rio T."/>
            <person name="Dalin E."/>
            <person name="Tice H."/>
            <person name="Bruce D."/>
            <person name="Goodwin L."/>
            <person name="Pitluck S."/>
            <person name="Kyrpides N."/>
            <person name="Mavromatis K."/>
            <person name="Ivanova N."/>
            <person name="Mikhailova N."/>
            <person name="LaButti K.M."/>
            <person name="Clum A."/>
            <person name="Sun H.I."/>
            <person name="Brettin T."/>
            <person name="Detter J.C."/>
            <person name="Han C."/>
            <person name="Larimer F."/>
            <person name="Land M."/>
            <person name="Hauser L."/>
            <person name="Markowitz V."/>
            <person name="Cheng J.F."/>
            <person name="Hugenholtz P."/>
            <person name="Woyke T."/>
            <person name="Wu D."/>
            <person name="Steenblock K."/>
            <person name="Schneider S."/>
            <person name="Pukall R."/>
            <person name="Goeker M."/>
            <person name="Klenk H.P."/>
            <person name="Eisen J.A."/>
        </authorList>
    </citation>
    <scope>NUCLEOTIDE SEQUENCE [LARGE SCALE GENOMIC DNA]</scope>
    <source>
        <strain evidence="16">ATCC 49802 / DSM 20745 / S 6022</strain>
    </source>
</reference>
<gene>
    <name evidence="12" type="primary">folD</name>
    <name evidence="15" type="ordered locus">Sthe_1304</name>
</gene>
<evidence type="ECO:0000313" key="16">
    <source>
        <dbReference type="Proteomes" id="UP000002027"/>
    </source>
</evidence>
<dbReference type="GO" id="GO:0006164">
    <property type="term" value="P:purine nucleotide biosynthetic process"/>
    <property type="evidence" value="ECO:0007669"/>
    <property type="project" value="UniProtKB-KW"/>
</dbReference>
<evidence type="ECO:0000259" key="14">
    <source>
        <dbReference type="Pfam" id="PF02882"/>
    </source>
</evidence>
<dbReference type="PANTHER" id="PTHR48099">
    <property type="entry name" value="C-1-TETRAHYDROFOLATE SYNTHASE, CYTOPLASMIC-RELATED"/>
    <property type="match status" value="1"/>
</dbReference>
<dbReference type="KEGG" id="sti:Sthe_1304"/>
<keyword evidence="5 12" id="KW-0658">Purine biosynthesis</keyword>
<dbReference type="Proteomes" id="UP000002027">
    <property type="component" value="Chromosome 1"/>
</dbReference>
<dbReference type="GO" id="GO:0009086">
    <property type="term" value="P:methionine biosynthetic process"/>
    <property type="evidence" value="ECO:0007669"/>
    <property type="project" value="UniProtKB-KW"/>
</dbReference>
<keyword evidence="9 12" id="KW-0368">Histidine biosynthesis</keyword>
<dbReference type="PANTHER" id="PTHR48099:SF5">
    <property type="entry name" value="C-1-TETRAHYDROFOLATE SYNTHASE, CYTOPLASMIC"/>
    <property type="match status" value="1"/>
</dbReference>
<dbReference type="STRING" id="479434.Sthe_1304"/>
<dbReference type="GO" id="GO:0000105">
    <property type="term" value="P:L-histidine biosynthetic process"/>
    <property type="evidence" value="ECO:0007669"/>
    <property type="project" value="UniProtKB-KW"/>
</dbReference>
<keyword evidence="8 12" id="KW-0560">Oxidoreductase</keyword>
<dbReference type="Pfam" id="PF02882">
    <property type="entry name" value="THF_DHG_CYH_C"/>
    <property type="match status" value="1"/>
</dbReference>
<dbReference type="GO" id="GO:0005829">
    <property type="term" value="C:cytosol"/>
    <property type="evidence" value="ECO:0007669"/>
    <property type="project" value="TreeGrafter"/>
</dbReference>
<comment type="caution">
    <text evidence="12">Lacks conserved residue(s) required for the propagation of feature annotation.</text>
</comment>
<keyword evidence="3 12" id="KW-0554">One-carbon metabolism</keyword>
<evidence type="ECO:0000256" key="6">
    <source>
        <dbReference type="ARBA" id="ARBA00022801"/>
    </source>
</evidence>
<dbReference type="Gene3D" id="3.40.50.10860">
    <property type="entry name" value="Leucine Dehydrogenase, chain A, domain 1"/>
    <property type="match status" value="1"/>
</dbReference>
<comment type="function">
    <text evidence="12">Catalyzes the oxidation of 5,10-methylenetetrahydrofolate to 5,10-methenyltetrahydrofolate and then the hydrolysis of 5,10-methenyltetrahydrofolate to 10-formyltetrahydrofolate.</text>
</comment>
<evidence type="ECO:0000259" key="13">
    <source>
        <dbReference type="Pfam" id="PF00763"/>
    </source>
</evidence>
<evidence type="ECO:0000313" key="15">
    <source>
        <dbReference type="EMBL" id="ACZ38739.1"/>
    </source>
</evidence>
<evidence type="ECO:0000256" key="1">
    <source>
        <dbReference type="ARBA" id="ARBA00004777"/>
    </source>
</evidence>
<comment type="catalytic activity">
    <reaction evidence="12">
        <text>(6R)-5,10-methylene-5,6,7,8-tetrahydrofolate + NADP(+) = (6R)-5,10-methenyltetrahydrofolate + NADPH</text>
        <dbReference type="Rhea" id="RHEA:22812"/>
        <dbReference type="ChEBI" id="CHEBI:15636"/>
        <dbReference type="ChEBI" id="CHEBI:57455"/>
        <dbReference type="ChEBI" id="CHEBI:57783"/>
        <dbReference type="ChEBI" id="CHEBI:58349"/>
        <dbReference type="EC" id="1.5.1.5"/>
    </reaction>
</comment>
<feature type="domain" description="Tetrahydrofolate dehydrogenase/cyclohydrolase catalytic" evidence="13">
    <location>
        <begin position="5"/>
        <end position="120"/>
    </location>
</feature>
<evidence type="ECO:0000256" key="3">
    <source>
        <dbReference type="ARBA" id="ARBA00022563"/>
    </source>
</evidence>
<dbReference type="FunFam" id="3.40.50.720:FF:000006">
    <property type="entry name" value="Bifunctional protein FolD"/>
    <property type="match status" value="1"/>
</dbReference>
<dbReference type="AlphaFoldDB" id="D1C3C2"/>
<keyword evidence="11 12" id="KW-0511">Multifunctional enzyme</keyword>
<dbReference type="Gene3D" id="3.40.50.720">
    <property type="entry name" value="NAD(P)-binding Rossmann-like Domain"/>
    <property type="match status" value="1"/>
</dbReference>
<dbReference type="InterPro" id="IPR020631">
    <property type="entry name" value="THF_DH/CycHdrlase_NAD-bd_dom"/>
</dbReference>
<evidence type="ECO:0000256" key="5">
    <source>
        <dbReference type="ARBA" id="ARBA00022755"/>
    </source>
</evidence>
<keyword evidence="4 12" id="KW-0028">Amino-acid biosynthesis</keyword>
<dbReference type="EMBL" id="CP001823">
    <property type="protein sequence ID" value="ACZ38739.1"/>
    <property type="molecule type" value="Genomic_DNA"/>
</dbReference>
<dbReference type="GO" id="GO:0004477">
    <property type="term" value="F:methenyltetrahydrofolate cyclohydrolase activity"/>
    <property type="evidence" value="ECO:0007669"/>
    <property type="project" value="UniProtKB-UniRule"/>
</dbReference>
<sequence length="286" mass="29341">MAIALEGRPVARAILERAREELAEYVTQAGHPPELATVLAGDDASAAAYVRAIHRTFDRVGIPVRDVTLPGDVAESELRDAVERLNADPAVSGIIILHPLPRHLPAGIASQLVDPAKDVDGVTPYSAGRLAVGLPALPPSTPEGGMAILEHYGIEIAGSHAVVIGRSPVVGLPMALMLIAADATVTVCHSRTPDLPAMTRQADILVAAAGRPGLVRPEMVKPGATVIDFGVSFVDGRMVGDVEPAVGEVAGALTPVPGGTGAVTNAILVQNTLRAAWAALGGRRAG</sequence>
<dbReference type="InterPro" id="IPR000672">
    <property type="entry name" value="THF_DH/CycHdrlase"/>
</dbReference>
<dbReference type="InterPro" id="IPR036291">
    <property type="entry name" value="NAD(P)-bd_dom_sf"/>
</dbReference>
<evidence type="ECO:0000256" key="11">
    <source>
        <dbReference type="ARBA" id="ARBA00023268"/>
    </source>
</evidence>
<feature type="domain" description="Tetrahydrofolate dehydrogenase/cyclohydrolase NAD(P)-binding" evidence="14">
    <location>
        <begin position="139"/>
        <end position="276"/>
    </location>
</feature>
<organism evidence="15 16">
    <name type="scientific">Sphaerobacter thermophilus (strain ATCC 49802 / DSM 20745 / KCCM 41009 / NCIMB 13125 / S 6022)</name>
    <dbReference type="NCBI Taxonomy" id="479434"/>
    <lineage>
        <taxon>Bacteria</taxon>
        <taxon>Pseudomonadati</taxon>
        <taxon>Thermomicrobiota</taxon>
        <taxon>Thermomicrobia</taxon>
        <taxon>Sphaerobacterales</taxon>
        <taxon>Sphaerobacterineae</taxon>
        <taxon>Sphaerobacteraceae</taxon>
        <taxon>Sphaerobacter</taxon>
    </lineage>
</organism>
<comment type="similarity">
    <text evidence="12">Belongs to the tetrahydrofolate dehydrogenase/cyclohydrolase family.</text>
</comment>
<accession>D1C3C2</accession>
<dbReference type="GO" id="GO:0004488">
    <property type="term" value="F:methylenetetrahydrofolate dehydrogenase (NADP+) activity"/>
    <property type="evidence" value="ECO:0007669"/>
    <property type="project" value="UniProtKB-UniRule"/>
</dbReference>
<keyword evidence="16" id="KW-1185">Reference proteome</keyword>
<dbReference type="EC" id="1.5.1.5" evidence="12"/>
<evidence type="ECO:0000256" key="4">
    <source>
        <dbReference type="ARBA" id="ARBA00022605"/>
    </source>
</evidence>
<keyword evidence="7 12" id="KW-0521">NADP</keyword>
<evidence type="ECO:0000256" key="9">
    <source>
        <dbReference type="ARBA" id="ARBA00023102"/>
    </source>
</evidence>
<comment type="subunit">
    <text evidence="2 12">Homodimer.</text>
</comment>
<dbReference type="EC" id="3.5.4.9" evidence="12"/>
<dbReference type="SUPFAM" id="SSF51735">
    <property type="entry name" value="NAD(P)-binding Rossmann-fold domains"/>
    <property type="match status" value="1"/>
</dbReference>
<feature type="binding site" evidence="12">
    <location>
        <position position="231"/>
    </location>
    <ligand>
        <name>NADP(+)</name>
        <dbReference type="ChEBI" id="CHEBI:58349"/>
    </ligand>
</feature>
<keyword evidence="6 12" id="KW-0378">Hydrolase</keyword>
<evidence type="ECO:0000256" key="2">
    <source>
        <dbReference type="ARBA" id="ARBA00011738"/>
    </source>
</evidence>
<dbReference type="InterPro" id="IPR020630">
    <property type="entry name" value="THF_DH/CycHdrlase_cat_dom"/>
</dbReference>
<reference evidence="15 16" key="2">
    <citation type="journal article" date="2010" name="Stand. Genomic Sci.">
        <title>Complete genome sequence of Desulfohalobium retbaense type strain (HR(100)).</title>
        <authorList>
            <person name="Spring S."/>
            <person name="Nolan M."/>
            <person name="Lapidus A."/>
            <person name="Glavina Del Rio T."/>
            <person name="Copeland A."/>
            <person name="Tice H."/>
            <person name="Cheng J.F."/>
            <person name="Lucas S."/>
            <person name="Land M."/>
            <person name="Chen F."/>
            <person name="Bruce D."/>
            <person name="Goodwin L."/>
            <person name="Pitluck S."/>
            <person name="Ivanova N."/>
            <person name="Mavromatis K."/>
            <person name="Mikhailova N."/>
            <person name="Pati A."/>
            <person name="Chen A."/>
            <person name="Palaniappan K."/>
            <person name="Hauser L."/>
            <person name="Chang Y.J."/>
            <person name="Jeffries C.D."/>
            <person name="Munk C."/>
            <person name="Kiss H."/>
            <person name="Chain P."/>
            <person name="Han C."/>
            <person name="Brettin T."/>
            <person name="Detter J.C."/>
            <person name="Schuler E."/>
            <person name="Goker M."/>
            <person name="Rohde M."/>
            <person name="Bristow J."/>
            <person name="Eisen J.A."/>
            <person name="Markowitz V."/>
            <person name="Hugenholtz P."/>
            <person name="Kyrpides N.C."/>
            <person name="Klenk H.P."/>
        </authorList>
    </citation>
    <scope>NUCLEOTIDE SEQUENCE [LARGE SCALE GENOMIC DNA]</scope>
    <source>
        <strain evidence="16">ATCC 49802 / DSM 20745 / S 6022</strain>
    </source>
</reference>
<name>D1C3C2_SPHTD</name>
<protein>
    <recommendedName>
        <fullName evidence="12">Bifunctional protein FolD</fullName>
    </recommendedName>
    <domain>
        <recommendedName>
            <fullName evidence="12">Methylenetetrahydrofolate dehydrogenase</fullName>
            <ecNumber evidence="12">1.5.1.5</ecNumber>
        </recommendedName>
    </domain>
    <domain>
        <recommendedName>
            <fullName evidence="12">Methenyltetrahydrofolate cyclohydrolase</fullName>
            <ecNumber evidence="12">3.5.4.9</ecNumber>
        </recommendedName>
    </domain>
</protein>
<dbReference type="CDD" id="cd01080">
    <property type="entry name" value="NAD_bind_m-THF_DH_Cyclohyd"/>
    <property type="match status" value="1"/>
</dbReference>
<evidence type="ECO:0000256" key="10">
    <source>
        <dbReference type="ARBA" id="ARBA00023167"/>
    </source>
</evidence>
<dbReference type="eggNOG" id="COG0190">
    <property type="taxonomic scope" value="Bacteria"/>
</dbReference>
<dbReference type="SUPFAM" id="SSF53223">
    <property type="entry name" value="Aminoacid dehydrogenase-like, N-terminal domain"/>
    <property type="match status" value="1"/>
</dbReference>
<dbReference type="InParanoid" id="D1C3C2"/>
<dbReference type="PRINTS" id="PR00085">
    <property type="entry name" value="THFDHDRGNASE"/>
</dbReference>
<evidence type="ECO:0000256" key="7">
    <source>
        <dbReference type="ARBA" id="ARBA00022857"/>
    </source>
</evidence>
<evidence type="ECO:0000256" key="8">
    <source>
        <dbReference type="ARBA" id="ARBA00023002"/>
    </source>
</evidence>
<dbReference type="UniPathway" id="UPA00193"/>
<evidence type="ECO:0000256" key="12">
    <source>
        <dbReference type="HAMAP-Rule" id="MF_01576"/>
    </source>
</evidence>
<dbReference type="InterPro" id="IPR046346">
    <property type="entry name" value="Aminoacid_DH-like_N_sf"/>
</dbReference>
<dbReference type="HAMAP" id="MF_01576">
    <property type="entry name" value="THF_DHG_CYH"/>
    <property type="match status" value="1"/>
</dbReference>
<dbReference type="FunCoup" id="D1C3C2">
    <property type="interactions" value="388"/>
</dbReference>
<comment type="catalytic activity">
    <reaction evidence="12">
        <text>(6R)-5,10-methenyltetrahydrofolate + H2O = (6R)-10-formyltetrahydrofolate + H(+)</text>
        <dbReference type="Rhea" id="RHEA:23700"/>
        <dbReference type="ChEBI" id="CHEBI:15377"/>
        <dbReference type="ChEBI" id="CHEBI:15378"/>
        <dbReference type="ChEBI" id="CHEBI:57455"/>
        <dbReference type="ChEBI" id="CHEBI:195366"/>
        <dbReference type="EC" id="3.5.4.9"/>
    </reaction>
</comment>
<keyword evidence="10 12" id="KW-0486">Methionine biosynthesis</keyword>
<comment type="pathway">
    <text evidence="1 12">One-carbon metabolism; tetrahydrofolate interconversion.</text>
</comment>
<dbReference type="Pfam" id="PF00763">
    <property type="entry name" value="THF_DHG_CYH"/>
    <property type="match status" value="1"/>
</dbReference>
<feature type="binding site" evidence="12">
    <location>
        <begin position="165"/>
        <end position="167"/>
    </location>
    <ligand>
        <name>NADP(+)</name>
        <dbReference type="ChEBI" id="CHEBI:58349"/>
    </ligand>
</feature>
<dbReference type="HOGENOM" id="CLU_034045_3_0_0"/>